<dbReference type="SUPFAM" id="SSF51905">
    <property type="entry name" value="FAD/NAD(P)-binding domain"/>
    <property type="match status" value="1"/>
</dbReference>
<keyword evidence="4" id="KW-0274">FAD</keyword>
<dbReference type="InterPro" id="IPR036249">
    <property type="entry name" value="Thioredoxin-like_sf"/>
</dbReference>
<dbReference type="Gene3D" id="3.40.30.20">
    <property type="match status" value="1"/>
</dbReference>
<evidence type="ECO:0000259" key="6">
    <source>
        <dbReference type="Pfam" id="PF01494"/>
    </source>
</evidence>
<dbReference type="PRINTS" id="PR00420">
    <property type="entry name" value="RNGMNOXGNASE"/>
</dbReference>
<evidence type="ECO:0000313" key="8">
    <source>
        <dbReference type="Proteomes" id="UP001500618"/>
    </source>
</evidence>
<evidence type="ECO:0000256" key="5">
    <source>
        <dbReference type="ARBA" id="ARBA00023002"/>
    </source>
</evidence>
<comment type="cofactor">
    <cofactor evidence="1">
        <name>FAD</name>
        <dbReference type="ChEBI" id="CHEBI:57692"/>
    </cofactor>
</comment>
<dbReference type="InterPro" id="IPR050641">
    <property type="entry name" value="RIFMO-like"/>
</dbReference>
<dbReference type="InterPro" id="IPR002938">
    <property type="entry name" value="FAD-bd"/>
</dbReference>
<dbReference type="Gene3D" id="3.50.50.60">
    <property type="entry name" value="FAD/NAD(P)-binding domain"/>
    <property type="match status" value="1"/>
</dbReference>
<keyword evidence="5" id="KW-0560">Oxidoreductase</keyword>
<protein>
    <submittedName>
        <fullName evidence="7">FAD-dependent oxidoreductase</fullName>
    </submittedName>
</protein>
<evidence type="ECO:0000256" key="2">
    <source>
        <dbReference type="ARBA" id="ARBA00007801"/>
    </source>
</evidence>
<dbReference type="PANTHER" id="PTHR43004">
    <property type="entry name" value="TRK SYSTEM POTASSIUM UPTAKE PROTEIN"/>
    <property type="match status" value="1"/>
</dbReference>
<dbReference type="PANTHER" id="PTHR43004:SF19">
    <property type="entry name" value="BINDING MONOOXYGENASE, PUTATIVE (JCVI)-RELATED"/>
    <property type="match status" value="1"/>
</dbReference>
<accession>A0ABP4TUC6</accession>
<evidence type="ECO:0000313" key="7">
    <source>
        <dbReference type="EMBL" id="GAA1691940.1"/>
    </source>
</evidence>
<gene>
    <name evidence="7" type="ORF">GCM10009765_46660</name>
</gene>
<dbReference type="Proteomes" id="UP001500618">
    <property type="component" value="Unassembled WGS sequence"/>
</dbReference>
<proteinExistence type="inferred from homology"/>
<comment type="caution">
    <text evidence="7">The sequence shown here is derived from an EMBL/GenBank/DDBJ whole genome shotgun (WGS) entry which is preliminary data.</text>
</comment>
<feature type="domain" description="FAD-binding" evidence="6">
    <location>
        <begin position="2"/>
        <end position="336"/>
    </location>
</feature>
<reference evidence="8" key="1">
    <citation type="journal article" date="2019" name="Int. J. Syst. Evol. Microbiol.">
        <title>The Global Catalogue of Microorganisms (GCM) 10K type strain sequencing project: providing services to taxonomists for standard genome sequencing and annotation.</title>
        <authorList>
            <consortium name="The Broad Institute Genomics Platform"/>
            <consortium name="The Broad Institute Genome Sequencing Center for Infectious Disease"/>
            <person name="Wu L."/>
            <person name="Ma J."/>
        </authorList>
    </citation>
    <scope>NUCLEOTIDE SEQUENCE [LARGE SCALE GENOMIC DNA]</scope>
    <source>
        <strain evidence="8">JCM 14718</strain>
    </source>
</reference>
<dbReference type="EMBL" id="BAAANY010000019">
    <property type="protein sequence ID" value="GAA1691940.1"/>
    <property type="molecule type" value="Genomic_DNA"/>
</dbReference>
<evidence type="ECO:0000256" key="3">
    <source>
        <dbReference type="ARBA" id="ARBA00022630"/>
    </source>
</evidence>
<dbReference type="Gene3D" id="3.30.70.2450">
    <property type="match status" value="1"/>
</dbReference>
<keyword evidence="8" id="KW-1185">Reference proteome</keyword>
<keyword evidence="3" id="KW-0285">Flavoprotein</keyword>
<evidence type="ECO:0000256" key="4">
    <source>
        <dbReference type="ARBA" id="ARBA00022827"/>
    </source>
</evidence>
<dbReference type="InterPro" id="IPR038220">
    <property type="entry name" value="PHOX_C_sf"/>
</dbReference>
<organism evidence="7 8">
    <name type="scientific">Fodinicola feengrottensis</name>
    <dbReference type="NCBI Taxonomy" id="435914"/>
    <lineage>
        <taxon>Bacteria</taxon>
        <taxon>Bacillati</taxon>
        <taxon>Actinomycetota</taxon>
        <taxon>Actinomycetes</taxon>
        <taxon>Mycobacteriales</taxon>
        <taxon>Fodinicola</taxon>
    </lineage>
</organism>
<name>A0ABP4TUC6_9ACTN</name>
<dbReference type="RefSeq" id="WP_344312561.1">
    <property type="nucleotide sequence ID" value="NZ_BAAANY010000019.1"/>
</dbReference>
<dbReference type="SUPFAM" id="SSF52833">
    <property type="entry name" value="Thioredoxin-like"/>
    <property type="match status" value="1"/>
</dbReference>
<comment type="similarity">
    <text evidence="2">Belongs to the PheA/TfdB FAD monooxygenase family.</text>
</comment>
<sequence>MTDVLVVGAGPTGLTLACVLARQGVSVRIVDRSPSAQPGSRGFTVKPRTLEVFDDLGIADRFMAAGWVAARTRVHLGGSLLADFSIGQDKPSATRPYPNSLALPQFKTEEILRDRLADFGVRVEFGTGVRDFQANAGGVVVELDTGESAQVSYLVGCDGGRSTVRKRLGLRFSGRTEEDVQVLLADAYVEGLAHSNATQIWLGADTFVARPSGEGGRWQLVASVPPDHPEPSARLLEKLARERTGLDLRLVDPNWLSVWRYHLRMVDTYRVGPVFLAGDAAHVHSPFGAFGMNTGVQDADNLGWKLGWVLRGHADDGLLDTYEQERLPVARAVLAESDRTFSTAARPPAFLRPLLPLLVRPYLTRLNKRGRYDHPSYPDSSLSVGPGAGVSAPDGRYGTGRLFDLYRGSHLTVLAFGQPLDQFALYGPAVRGYSVDSADIRRAYGVRPGTFVVIRPDGYIGAVVREVADLTAYLDRTLSLHLVDR</sequence>
<dbReference type="Pfam" id="PF01494">
    <property type="entry name" value="FAD_binding_3"/>
    <property type="match status" value="1"/>
</dbReference>
<evidence type="ECO:0000256" key="1">
    <source>
        <dbReference type="ARBA" id="ARBA00001974"/>
    </source>
</evidence>
<dbReference type="InterPro" id="IPR036188">
    <property type="entry name" value="FAD/NAD-bd_sf"/>
</dbReference>